<dbReference type="PANTHER" id="PTHR30386:SF17">
    <property type="entry name" value="ALKALINE PROTEASE SECRETION PROTEIN APRE"/>
    <property type="match status" value="1"/>
</dbReference>
<keyword evidence="6 9" id="KW-0812">Transmembrane</keyword>
<keyword evidence="8 9" id="KW-0472">Membrane</keyword>
<evidence type="ECO:0000256" key="7">
    <source>
        <dbReference type="ARBA" id="ARBA00022989"/>
    </source>
</evidence>
<comment type="subcellular location">
    <subcellularLocation>
        <location evidence="1 9">Cell inner membrane</location>
        <topology evidence="1 9">Single-pass membrane protein</topology>
    </subcellularLocation>
</comment>
<evidence type="ECO:0000256" key="3">
    <source>
        <dbReference type="ARBA" id="ARBA00022448"/>
    </source>
</evidence>
<evidence type="ECO:0000256" key="2">
    <source>
        <dbReference type="ARBA" id="ARBA00009477"/>
    </source>
</evidence>
<gene>
    <name evidence="13" type="ORF">DFR35_0168</name>
</gene>
<dbReference type="PRINTS" id="PR01490">
    <property type="entry name" value="RTXTOXIND"/>
</dbReference>
<reference evidence="13 14" key="1">
    <citation type="submission" date="2018-10" db="EMBL/GenBank/DDBJ databases">
        <title>Genomic Encyclopedia of Type Strains, Phase IV (KMG-IV): sequencing the most valuable type-strain genomes for metagenomic binning, comparative biology and taxonomic classification.</title>
        <authorList>
            <person name="Goeker M."/>
        </authorList>
    </citation>
    <scope>NUCLEOTIDE SEQUENCE [LARGE SCALE GENOMIC DNA]</scope>
    <source>
        <strain evidence="13 14">DSM 26916</strain>
    </source>
</reference>
<organism evidence="13 14">
    <name type="scientific">Sulfurisoma sediminicola</name>
    <dbReference type="NCBI Taxonomy" id="1381557"/>
    <lineage>
        <taxon>Bacteria</taxon>
        <taxon>Pseudomonadati</taxon>
        <taxon>Pseudomonadota</taxon>
        <taxon>Betaproteobacteria</taxon>
        <taxon>Nitrosomonadales</taxon>
        <taxon>Sterolibacteriaceae</taxon>
        <taxon>Sulfurisoma</taxon>
    </lineage>
</organism>
<dbReference type="NCBIfam" id="TIGR01843">
    <property type="entry name" value="type_I_hlyD"/>
    <property type="match status" value="1"/>
</dbReference>
<dbReference type="Pfam" id="PF26002">
    <property type="entry name" value="Beta-barrel_AprE"/>
    <property type="match status" value="1"/>
</dbReference>
<dbReference type="SUPFAM" id="SSF111369">
    <property type="entry name" value="HlyD-like secretion proteins"/>
    <property type="match status" value="1"/>
</dbReference>
<keyword evidence="3 9" id="KW-0813">Transport</keyword>
<keyword evidence="7 9" id="KW-1133">Transmembrane helix</keyword>
<sequence>MSRLRGFLEKVLPAVKVETADDPRRLIIAGLIVLGLTFGIGGIWMVFAPISGAVVANGLIKIDMNRRSVQHQEGGIVKQVLVRDGERVRQGQTLIVVEDVRVDASFDLMRSQHAAERARQARLLAERALARKVDFPPDLVARVSDARIKEILAREAGLFEARLENLEGQIRLLGAQVRQARDEAQGFAEQLRAEREALAFQKDELAANEDLLAKGYVQKTRVTTLQRAVSAYEAQIGEHAAKLAEARQKGTEYELRIIQAKHQFSQNAADELKDNTSRLAELEERLRPAEDAMKRQNVVAPVDGEVVDLRVTSAGTVLAPRDLVLDIVPKESKLIVEARIRPEDINSVRIGSDADVRLTSFKARLTPVVQGKVTYVSADRLTEKGGIAGPAGAPYYAVYLDVTGESLRAAGNLSLQAGMPAEVFIRTVERTPLQYLLEPITAYVSRAFREP</sequence>
<evidence type="ECO:0000256" key="6">
    <source>
        <dbReference type="ARBA" id="ARBA00022692"/>
    </source>
</evidence>
<dbReference type="InterPro" id="IPR010129">
    <property type="entry name" value="T1SS_HlyD"/>
</dbReference>
<evidence type="ECO:0000313" key="14">
    <source>
        <dbReference type="Proteomes" id="UP000268908"/>
    </source>
</evidence>
<evidence type="ECO:0000256" key="4">
    <source>
        <dbReference type="ARBA" id="ARBA00022475"/>
    </source>
</evidence>
<feature type="transmembrane region" description="Helical" evidence="9">
    <location>
        <begin position="26"/>
        <end position="47"/>
    </location>
</feature>
<keyword evidence="4 9" id="KW-1003">Cell membrane</keyword>
<dbReference type="EMBL" id="RCCI01000004">
    <property type="protein sequence ID" value="RLJ67621.1"/>
    <property type="molecule type" value="Genomic_DNA"/>
</dbReference>
<evidence type="ECO:0000256" key="9">
    <source>
        <dbReference type="RuleBase" id="RU365093"/>
    </source>
</evidence>
<evidence type="ECO:0000259" key="12">
    <source>
        <dbReference type="Pfam" id="PF26002"/>
    </source>
</evidence>
<feature type="domain" description="AprE-like beta-barrel" evidence="12">
    <location>
        <begin position="334"/>
        <end position="427"/>
    </location>
</feature>
<keyword evidence="10" id="KW-0175">Coiled coil</keyword>
<evidence type="ECO:0000313" key="13">
    <source>
        <dbReference type="EMBL" id="RLJ67621.1"/>
    </source>
</evidence>
<name>A0A497XIC9_9PROT</name>
<dbReference type="AlphaFoldDB" id="A0A497XIC9"/>
<comment type="similarity">
    <text evidence="2 9">Belongs to the membrane fusion protein (MFP) (TC 8.A.1) family.</text>
</comment>
<dbReference type="InterPro" id="IPR050739">
    <property type="entry name" value="MFP"/>
</dbReference>
<dbReference type="OrthoDB" id="9775513at2"/>
<proteinExistence type="inferred from homology"/>
<evidence type="ECO:0000256" key="8">
    <source>
        <dbReference type="ARBA" id="ARBA00023136"/>
    </source>
</evidence>
<comment type="caution">
    <text evidence="13">The sequence shown here is derived from an EMBL/GenBank/DDBJ whole genome shotgun (WGS) entry which is preliminary data.</text>
</comment>
<dbReference type="GO" id="GO:0015031">
    <property type="term" value="P:protein transport"/>
    <property type="evidence" value="ECO:0007669"/>
    <property type="project" value="InterPro"/>
</dbReference>
<feature type="coiled-coil region" evidence="10">
    <location>
        <begin position="149"/>
        <end position="292"/>
    </location>
</feature>
<dbReference type="InterPro" id="IPR058781">
    <property type="entry name" value="HH_AprE-like"/>
</dbReference>
<evidence type="ECO:0000256" key="1">
    <source>
        <dbReference type="ARBA" id="ARBA00004377"/>
    </source>
</evidence>
<evidence type="ECO:0000256" key="10">
    <source>
        <dbReference type="SAM" id="Coils"/>
    </source>
</evidence>
<keyword evidence="5 9" id="KW-0997">Cell inner membrane</keyword>
<dbReference type="PANTHER" id="PTHR30386">
    <property type="entry name" value="MEMBRANE FUSION SUBUNIT OF EMRAB-TOLC MULTIDRUG EFFLUX PUMP"/>
    <property type="match status" value="1"/>
</dbReference>
<dbReference type="Gene3D" id="2.40.30.170">
    <property type="match status" value="1"/>
</dbReference>
<dbReference type="Proteomes" id="UP000268908">
    <property type="component" value="Unassembled WGS sequence"/>
</dbReference>
<keyword evidence="14" id="KW-1185">Reference proteome</keyword>
<feature type="domain" description="AprE-like long alpha-helical hairpin" evidence="11">
    <location>
        <begin position="103"/>
        <end position="291"/>
    </location>
</feature>
<evidence type="ECO:0000259" key="11">
    <source>
        <dbReference type="Pfam" id="PF25994"/>
    </source>
</evidence>
<dbReference type="Pfam" id="PF25994">
    <property type="entry name" value="HH_AprE"/>
    <property type="match status" value="1"/>
</dbReference>
<accession>A0A497XIC9</accession>
<evidence type="ECO:0000256" key="5">
    <source>
        <dbReference type="ARBA" id="ARBA00022519"/>
    </source>
</evidence>
<protein>
    <recommendedName>
        <fullName evidence="9">Membrane fusion protein (MFP) family protein</fullName>
    </recommendedName>
</protein>
<dbReference type="GO" id="GO:0005886">
    <property type="term" value="C:plasma membrane"/>
    <property type="evidence" value="ECO:0007669"/>
    <property type="project" value="UniProtKB-SubCell"/>
</dbReference>
<dbReference type="InterPro" id="IPR058982">
    <property type="entry name" value="Beta-barrel_AprE"/>
</dbReference>